<dbReference type="Pfam" id="PF14082">
    <property type="entry name" value="SduA_C"/>
    <property type="match status" value="1"/>
</dbReference>
<gene>
    <name evidence="2" type="ORF">HX871_25230</name>
</gene>
<protein>
    <submittedName>
        <fullName evidence="2">DUF4263 domain-containing protein</fullName>
    </submittedName>
</protein>
<sequence length="496" mass="55279">MPSMRPSQYAMQQRTDGGPFLRVDLDDAVVLTEEELKVVESGGEYESINDEIYGTSRVYYSDVALSDDAPGWHLILEVAPEYLTLYPINARSEHPEYAQPKYKAAASIIITRPVYQPYSHPTDQYEVDELLSGIPAGLSKDWRYGLGFHYEYRYLVHALSQLEGVDTLILHGGTGSNAAKVKGNEFYLGVDLLDRLKKSLDRLTQRHQRETAADKKLVCYTSLLHQAAPELYPAKARKLPPDLLASLVSLGAATPTLSSKDQHQAVKLAQQSVPTLAKSAPNTLYNLKAEIELVTLGQLIDVYKKMMESNVAEPKWQSFLSGNPFILDMAFGYPVKKIADQPYVGGKSFSGRGGQYSDFLMAAKATGNLALIEIKHPQHDLLGRKYRATYVPSFELGGSVAQIISQRGNVQREIFGLARGLEERVHAHAVAAIVIIGRTPKEEDKQEAFEQYRNGLKDVLVVTFDELQIRLESIYQALTPQPPVKPEPIKDEDLPF</sequence>
<feature type="domain" description="Shedu protein SduA C-terminal" evidence="1">
    <location>
        <begin position="312"/>
        <end position="467"/>
    </location>
</feature>
<dbReference type="RefSeq" id="WP_177061492.1">
    <property type="nucleotide sequence ID" value="NZ_JACARY010000063.1"/>
</dbReference>
<evidence type="ECO:0000313" key="3">
    <source>
        <dbReference type="Proteomes" id="UP000572863"/>
    </source>
</evidence>
<keyword evidence="3" id="KW-1185">Reference proteome</keyword>
<proteinExistence type="predicted"/>
<organism evidence="2 3">
    <name type="scientific">Pseudomonas reactans</name>
    <dbReference type="NCBI Taxonomy" id="117680"/>
    <lineage>
        <taxon>Bacteria</taxon>
        <taxon>Pseudomonadati</taxon>
        <taxon>Pseudomonadota</taxon>
        <taxon>Gammaproteobacteria</taxon>
        <taxon>Pseudomonadales</taxon>
        <taxon>Pseudomonadaceae</taxon>
        <taxon>Pseudomonas</taxon>
    </lineage>
</organism>
<dbReference type="Proteomes" id="UP000572863">
    <property type="component" value="Unassembled WGS sequence"/>
</dbReference>
<accession>A0ABX2R1H0</accession>
<comment type="caution">
    <text evidence="2">The sequence shown here is derived from an EMBL/GenBank/DDBJ whole genome shotgun (WGS) entry which is preliminary data.</text>
</comment>
<evidence type="ECO:0000313" key="2">
    <source>
        <dbReference type="EMBL" id="NWD97742.1"/>
    </source>
</evidence>
<dbReference type="EMBL" id="JACARY010000063">
    <property type="protein sequence ID" value="NWD97742.1"/>
    <property type="molecule type" value="Genomic_DNA"/>
</dbReference>
<reference evidence="2 3" key="1">
    <citation type="submission" date="2020-04" db="EMBL/GenBank/DDBJ databases">
        <title>Molecular characterization of pseudomonads from Agaricus bisporus reveal novel blotch 2 pathogens in Western Europe.</title>
        <authorList>
            <person name="Taparia T."/>
            <person name="Krijger M."/>
            <person name="Haynes E."/>
            <person name="Elpinstone J.G."/>
            <person name="Noble R."/>
            <person name="Van Der Wolf J."/>
        </authorList>
    </citation>
    <scope>NUCLEOTIDE SEQUENCE [LARGE SCALE GENOMIC DNA]</scope>
    <source>
        <strain evidence="2 3">P7774</strain>
    </source>
</reference>
<dbReference type="InterPro" id="IPR025359">
    <property type="entry name" value="SduA_C"/>
</dbReference>
<name>A0ABX2R1H0_9PSED</name>
<evidence type="ECO:0000259" key="1">
    <source>
        <dbReference type="Pfam" id="PF14082"/>
    </source>
</evidence>